<dbReference type="Proteomes" id="UP000430519">
    <property type="component" value="Unassembled WGS sequence"/>
</dbReference>
<feature type="signal peptide" evidence="1">
    <location>
        <begin position="1"/>
        <end position="20"/>
    </location>
</feature>
<proteinExistence type="predicted"/>
<evidence type="ECO:0000313" key="2">
    <source>
        <dbReference type="EMBL" id="MXV20864.1"/>
    </source>
</evidence>
<protein>
    <submittedName>
        <fullName evidence="2">Uncharacterized protein</fullName>
    </submittedName>
</protein>
<evidence type="ECO:0000256" key="1">
    <source>
        <dbReference type="SAM" id="SignalP"/>
    </source>
</evidence>
<keyword evidence="3" id="KW-1185">Reference proteome</keyword>
<accession>A0A6I4YM30</accession>
<sequence length="271" mass="28607">MRRISLLMVGVLFTSPLALAVDSGRVTQNATQIFTLDTLENGRGQLTASSEYQVVIEFPRDVESVAVTISKQGALTPTAGGRFVYLDVVQPGGNATLNVVLTGNRLVQFDVALTTRADGITRYRVVNPEELQPVATAPAVLPVATTPAPAPALATTDLPMQKFSANGVDAQYTVRVEGQEAVVTYALTYSGTDTVFVSPANLVLTGPAGTTLPVKVETTPESSLLLARVPFTGRVRVTLPAGVTDLSAAWTLRTLLSKEPLTVTAKLAVTR</sequence>
<comment type="caution">
    <text evidence="2">The sequence shown here is derived from an EMBL/GenBank/DDBJ whole genome shotgun (WGS) entry which is preliminary data.</text>
</comment>
<feature type="chain" id="PRO_5026339309" evidence="1">
    <location>
        <begin position="21"/>
        <end position="271"/>
    </location>
</feature>
<dbReference type="RefSeq" id="WP_160980714.1">
    <property type="nucleotide sequence ID" value="NZ_WVHK01000061.1"/>
</dbReference>
<keyword evidence="1" id="KW-0732">Signal</keyword>
<evidence type="ECO:0000313" key="3">
    <source>
        <dbReference type="Proteomes" id="UP000430519"/>
    </source>
</evidence>
<dbReference type="EMBL" id="WVHK01000061">
    <property type="protein sequence ID" value="MXV20864.1"/>
    <property type="molecule type" value="Genomic_DNA"/>
</dbReference>
<dbReference type="AlphaFoldDB" id="A0A6I4YM30"/>
<name>A0A6I4YM30_9DEIO</name>
<organism evidence="2 3">
    <name type="scientific">Deinococcus xianganensis</name>
    <dbReference type="NCBI Taxonomy" id="1507289"/>
    <lineage>
        <taxon>Bacteria</taxon>
        <taxon>Thermotogati</taxon>
        <taxon>Deinococcota</taxon>
        <taxon>Deinococci</taxon>
        <taxon>Deinococcales</taxon>
        <taxon>Deinococcaceae</taxon>
        <taxon>Deinococcus</taxon>
    </lineage>
</organism>
<reference evidence="2 3" key="1">
    <citation type="submission" date="2019-11" db="EMBL/GenBank/DDBJ databases">
        <title>Genome sequence of Deinococcus xianganensis Y35, AI-2 producing algicidal bacterium, isolated from lake water.</title>
        <authorList>
            <person name="Li Y."/>
        </authorList>
    </citation>
    <scope>NUCLEOTIDE SEQUENCE [LARGE SCALE GENOMIC DNA]</scope>
    <source>
        <strain evidence="2 3">Y35</strain>
    </source>
</reference>
<gene>
    <name evidence="2" type="ORF">GLX28_14595</name>
</gene>